<dbReference type="InterPro" id="IPR019523">
    <property type="entry name" value="Prot_Pase1_reg-su15A/B_C"/>
</dbReference>
<comment type="similarity">
    <text evidence="1">Belongs to the PPP1R15 family.</text>
</comment>
<feature type="region of interest" description="Disordered" evidence="2">
    <location>
        <begin position="266"/>
        <end position="298"/>
    </location>
</feature>
<evidence type="ECO:0000256" key="1">
    <source>
        <dbReference type="ARBA" id="ARBA00010161"/>
    </source>
</evidence>
<dbReference type="PANTHER" id="PTHR16489:SF11">
    <property type="entry name" value="PROTEIN PHOSPHATASE 1 REGULATORY SUBUNIT 15B"/>
    <property type="match status" value="1"/>
</dbReference>
<gene>
    <name evidence="5" type="primary">PPP1R15B</name>
</gene>
<feature type="compositionally biased region" description="Low complexity" evidence="2">
    <location>
        <begin position="215"/>
        <end position="231"/>
    </location>
</feature>
<organism evidence="5 6">
    <name type="scientific">Equus caballus</name>
    <name type="common">Horse</name>
    <dbReference type="NCBI Taxonomy" id="9796"/>
    <lineage>
        <taxon>Eukaryota</taxon>
        <taxon>Metazoa</taxon>
        <taxon>Chordata</taxon>
        <taxon>Craniata</taxon>
        <taxon>Vertebrata</taxon>
        <taxon>Euteleostomi</taxon>
        <taxon>Mammalia</taxon>
        <taxon>Eutheria</taxon>
        <taxon>Laurasiatheria</taxon>
        <taxon>Perissodactyla</taxon>
        <taxon>Equidae</taxon>
        <taxon>Equus</taxon>
    </lineage>
</organism>
<reference evidence="5" key="3">
    <citation type="submission" date="2025-09" db="UniProtKB">
        <authorList>
            <consortium name="Ensembl"/>
        </authorList>
    </citation>
    <scope>IDENTIFICATION</scope>
    <source>
        <strain evidence="5">Thoroughbred</strain>
    </source>
</reference>
<feature type="compositionally biased region" description="Pro residues" evidence="2">
    <location>
        <begin position="95"/>
        <end position="105"/>
    </location>
</feature>
<name>A0A9L0RUV4_HORSE</name>
<feature type="domain" description="Protein phosphatase 1 regulatory subunit 15A/B C-terminal" evidence="4">
    <location>
        <begin position="222"/>
        <end position="280"/>
    </location>
</feature>
<evidence type="ECO:0000313" key="5">
    <source>
        <dbReference type="Ensembl" id="ENSECAP00000066401.1"/>
    </source>
</evidence>
<dbReference type="PANTHER" id="PTHR16489">
    <property type="entry name" value="GH11727P"/>
    <property type="match status" value="1"/>
</dbReference>
<reference evidence="5" key="2">
    <citation type="submission" date="2025-08" db="UniProtKB">
        <authorList>
            <consortium name="Ensembl"/>
        </authorList>
    </citation>
    <scope>IDENTIFICATION</scope>
    <source>
        <strain evidence="5">Thoroughbred</strain>
    </source>
</reference>
<feature type="region of interest" description="Disordered" evidence="2">
    <location>
        <begin position="72"/>
        <end position="135"/>
    </location>
</feature>
<feature type="domain" description="Protein phosphatase 1 regulatory subunit 15A/B C-terminal" evidence="4">
    <location>
        <begin position="292"/>
        <end position="360"/>
    </location>
</feature>
<feature type="compositionally biased region" description="Low complexity" evidence="2">
    <location>
        <begin position="283"/>
        <end position="292"/>
    </location>
</feature>
<dbReference type="Proteomes" id="UP000002281">
    <property type="component" value="Chromosome 5"/>
</dbReference>
<feature type="region of interest" description="Disordered" evidence="2">
    <location>
        <begin position="169"/>
        <end position="231"/>
    </location>
</feature>
<feature type="domain" description="Protein phosphatase 1 regulatory subunit 15B N-terminal" evidence="3">
    <location>
        <begin position="100"/>
        <end position="146"/>
    </location>
</feature>
<evidence type="ECO:0000259" key="4">
    <source>
        <dbReference type="Pfam" id="PF10488"/>
    </source>
</evidence>
<feature type="region of interest" description="Disordered" evidence="2">
    <location>
        <begin position="1"/>
        <end position="30"/>
    </location>
</feature>
<dbReference type="InterPro" id="IPR019512">
    <property type="entry name" value="Prot_Pase1_reg-su15B_N"/>
</dbReference>
<feature type="compositionally biased region" description="Acidic residues" evidence="2">
    <location>
        <begin position="176"/>
        <end position="186"/>
    </location>
</feature>
<dbReference type="Ensembl" id="ENSECAT00000137671.1">
    <property type="protein sequence ID" value="ENSECAP00000066401.1"/>
    <property type="gene ID" value="ENSECAG00000045931.1"/>
</dbReference>
<dbReference type="InterPro" id="IPR051254">
    <property type="entry name" value="PPP1R15"/>
</dbReference>
<dbReference type="AlphaFoldDB" id="A0A9L0RUV4"/>
<keyword evidence="6" id="KW-1185">Reference proteome</keyword>
<dbReference type="Pfam" id="PF10472">
    <property type="entry name" value="CReP_N"/>
    <property type="match status" value="2"/>
</dbReference>
<protein>
    <submittedName>
        <fullName evidence="5">Protein phosphatase 1 regulatory subunit 15B</fullName>
    </submittedName>
</protein>
<feature type="domain" description="Protein phosphatase 1 regulatory subunit 15B N-terminal" evidence="3">
    <location>
        <begin position="18"/>
        <end position="80"/>
    </location>
</feature>
<reference evidence="5 6" key="1">
    <citation type="journal article" date="2009" name="Science">
        <title>Genome sequence, comparative analysis, and population genetics of the domestic horse.</title>
        <authorList>
            <consortium name="Broad Institute Genome Sequencing Platform"/>
            <consortium name="Broad Institute Whole Genome Assembly Team"/>
            <person name="Wade C.M."/>
            <person name="Giulotto E."/>
            <person name="Sigurdsson S."/>
            <person name="Zoli M."/>
            <person name="Gnerre S."/>
            <person name="Imsland F."/>
            <person name="Lear T.L."/>
            <person name="Adelson D.L."/>
            <person name="Bailey E."/>
            <person name="Bellone R.R."/>
            <person name="Bloecker H."/>
            <person name="Distl O."/>
            <person name="Edgar R.C."/>
            <person name="Garber M."/>
            <person name="Leeb T."/>
            <person name="Mauceli E."/>
            <person name="MacLeod J.N."/>
            <person name="Penedo M.C.T."/>
            <person name="Raison J.M."/>
            <person name="Sharpe T."/>
            <person name="Vogel J."/>
            <person name="Andersson L."/>
            <person name="Antczak D.F."/>
            <person name="Biagi T."/>
            <person name="Binns M.M."/>
            <person name="Chowdhary B.P."/>
            <person name="Coleman S.J."/>
            <person name="Della Valle G."/>
            <person name="Fryc S."/>
            <person name="Guerin G."/>
            <person name="Hasegawa T."/>
            <person name="Hill E.W."/>
            <person name="Jurka J."/>
            <person name="Kiialainen A."/>
            <person name="Lindgren G."/>
            <person name="Liu J."/>
            <person name="Magnani E."/>
            <person name="Mickelson J.R."/>
            <person name="Murray J."/>
            <person name="Nergadze S.G."/>
            <person name="Onofrio R."/>
            <person name="Pedroni S."/>
            <person name="Piras M.F."/>
            <person name="Raudsepp T."/>
            <person name="Rocchi M."/>
            <person name="Roeed K.H."/>
            <person name="Ryder O.A."/>
            <person name="Searle S."/>
            <person name="Skow L."/>
            <person name="Swinburne J.E."/>
            <person name="Syvaenen A.C."/>
            <person name="Tozaki T."/>
            <person name="Valberg S.J."/>
            <person name="Vaudin M."/>
            <person name="White J.R."/>
            <person name="Zody M.C."/>
            <person name="Lander E.S."/>
            <person name="Lindblad-Toh K."/>
        </authorList>
    </citation>
    <scope>NUCLEOTIDE SEQUENCE [LARGE SCALE GENOMIC DNA]</scope>
    <source>
        <strain evidence="5 6">Thoroughbred</strain>
    </source>
</reference>
<dbReference type="GO" id="GO:0051246">
    <property type="term" value="P:regulation of protein metabolic process"/>
    <property type="evidence" value="ECO:0007669"/>
    <property type="project" value="UniProtKB-ARBA"/>
</dbReference>
<proteinExistence type="inferred from homology"/>
<accession>A0A9L0RUV4</accession>
<feature type="compositionally biased region" description="Pro residues" evidence="2">
    <location>
        <begin position="1"/>
        <end position="12"/>
    </location>
</feature>
<sequence>METGARPPPPRVSSPRRAPERAPPPEARAGAWRTLLAPLPGLLRRLLAWGRLLGALLPALALQPAAPPRAHALRAAAAAPPAPDGGRLPERRARPAPPGGGPPEGRPLRVVGLELPPPAAAGPALPTPEQDHGYHSLEEEHGLPRAHAGPERAARPACGNRLIDYILGGGPAESGSDGEDAADDGFDSGSSLAESDPEPDAEGLSRCAPGPPGGAPAAEGGPAAGGAEAAARAGADEAESLRLWNAFCRSDDPYDLFNFKAPFRTGRSRRGRRDSAGPPEPGAPSCGAARGPGRARGRRKKVTFFEEVTEYYISGDEDRKGPWEEFARDGCRFQKRIQETEDAIGYCLTFEHRERMFNRLQDTCFKGLDIFEQC</sequence>
<evidence type="ECO:0000256" key="2">
    <source>
        <dbReference type="SAM" id="MobiDB-lite"/>
    </source>
</evidence>
<dbReference type="OrthoDB" id="5976067at2759"/>
<dbReference type="Pfam" id="PF10488">
    <property type="entry name" value="PP1c_bdg"/>
    <property type="match status" value="2"/>
</dbReference>
<evidence type="ECO:0000313" key="6">
    <source>
        <dbReference type="Proteomes" id="UP000002281"/>
    </source>
</evidence>
<dbReference type="GeneTree" id="ENSGT00940000154404"/>
<evidence type="ECO:0000259" key="3">
    <source>
        <dbReference type="Pfam" id="PF10472"/>
    </source>
</evidence>